<dbReference type="NCBIfam" id="TIGR01726">
    <property type="entry name" value="HEQRo_perm_3TM"/>
    <property type="match status" value="1"/>
</dbReference>
<feature type="transmembrane region" description="Helical" evidence="8">
    <location>
        <begin position="400"/>
        <end position="424"/>
    </location>
</feature>
<keyword evidence="7 8" id="KW-0472">Membrane</keyword>
<feature type="transmembrane region" description="Helical" evidence="8">
    <location>
        <begin position="36"/>
        <end position="60"/>
    </location>
</feature>
<keyword evidence="6 8" id="KW-1133">Transmembrane helix</keyword>
<evidence type="ECO:0000256" key="5">
    <source>
        <dbReference type="ARBA" id="ARBA00022692"/>
    </source>
</evidence>
<feature type="transmembrane region" description="Helical" evidence="8">
    <location>
        <begin position="202"/>
        <end position="218"/>
    </location>
</feature>
<comment type="subcellular location">
    <subcellularLocation>
        <location evidence="1">Cell inner membrane</location>
        <topology evidence="1">Multi-pass membrane protein</topology>
    </subcellularLocation>
    <subcellularLocation>
        <location evidence="8">Cell membrane</location>
        <topology evidence="8">Multi-pass membrane protein</topology>
    </subcellularLocation>
</comment>
<dbReference type="PROSITE" id="PS50928">
    <property type="entry name" value="ABC_TM1"/>
    <property type="match status" value="1"/>
</dbReference>
<dbReference type="PANTHER" id="PTHR30614">
    <property type="entry name" value="MEMBRANE COMPONENT OF AMINO ACID ABC TRANSPORTER"/>
    <property type="match status" value="1"/>
</dbReference>
<feature type="transmembrane region" description="Helical" evidence="8">
    <location>
        <begin position="343"/>
        <end position="363"/>
    </location>
</feature>
<organism evidence="10 11">
    <name type="scientific">Tabrizicola soli</name>
    <dbReference type="NCBI Taxonomy" id="2185115"/>
    <lineage>
        <taxon>Bacteria</taxon>
        <taxon>Pseudomonadati</taxon>
        <taxon>Pseudomonadota</taxon>
        <taxon>Alphaproteobacteria</taxon>
        <taxon>Rhodobacterales</taxon>
        <taxon>Paracoccaceae</taxon>
        <taxon>Tabrizicola</taxon>
    </lineage>
</organism>
<accession>A0ABV7DRJ0</accession>
<name>A0ABV7DRJ0_9RHOB</name>
<feature type="transmembrane region" description="Helical" evidence="8">
    <location>
        <begin position="307"/>
        <end position="331"/>
    </location>
</feature>
<dbReference type="EMBL" id="JBHRSM010000001">
    <property type="protein sequence ID" value="MFC3084778.1"/>
    <property type="molecule type" value="Genomic_DNA"/>
</dbReference>
<evidence type="ECO:0000256" key="6">
    <source>
        <dbReference type="ARBA" id="ARBA00022989"/>
    </source>
</evidence>
<dbReference type="InterPro" id="IPR043429">
    <property type="entry name" value="ArtM/GltK/GlnP/TcyL/YhdX-like"/>
</dbReference>
<feature type="transmembrane region" description="Helical" evidence="8">
    <location>
        <begin position="135"/>
        <end position="152"/>
    </location>
</feature>
<feature type="transmembrane region" description="Helical" evidence="8">
    <location>
        <begin position="444"/>
        <end position="463"/>
    </location>
</feature>
<evidence type="ECO:0000313" key="11">
    <source>
        <dbReference type="Proteomes" id="UP001595445"/>
    </source>
</evidence>
<feature type="transmembrane region" description="Helical" evidence="8">
    <location>
        <begin position="109"/>
        <end position="128"/>
    </location>
</feature>
<dbReference type="PANTHER" id="PTHR30614:SF41">
    <property type="entry name" value="INNER MEMBRANE AMINO-ACID ABC TRANSPORTER PERMEASE PROTEIN YHDY"/>
    <property type="match status" value="1"/>
</dbReference>
<evidence type="ECO:0000256" key="3">
    <source>
        <dbReference type="ARBA" id="ARBA00022448"/>
    </source>
</evidence>
<keyword evidence="3 8" id="KW-0813">Transport</keyword>
<evidence type="ECO:0000256" key="7">
    <source>
        <dbReference type="ARBA" id="ARBA00023136"/>
    </source>
</evidence>
<sequence>MDQHFSRSEMLPPLAPPITERGAVKWMRENLFSSPLNAILTLLGLAAIYALVAASLPWWLNSVWNAESLGQCRAIVAETAGEGATGACWAMIRERWHQFLFGFYPPDQWWRPILALGLLFVALAPVLFAGQKRNMAFLLGGIAVYLVVTLTLAETPAAAFALAVALVLGLTALSQVQPGRLLWFTAIYPALCFWLLWGGTVWAPIVAMAGFVLLYLVFRFAAPVIGLTPAAGAGIVAAVLWWLYLQGPVSGLLQGALPFGLRAINSDLFGGFLLAIVIGVTGIAFSLPIGILLALGRQSDMLIVKTLSVGFIEFVRGVPLITLLFTASLLLQYFLPPGTNFDIILRVIILVTFFAAAYLAEVIRGGLAALPRGQYEAADALGLDYWRAQRLIILPQALKVSIPAIVSTFIGLFKDTTLVAFVGLMDPLKGVTQIVRADIDWKGIYWEPYIFVGAIFFIICFGMSRYSMYLEKKLKTDHR</sequence>
<dbReference type="SUPFAM" id="SSF161098">
    <property type="entry name" value="MetI-like"/>
    <property type="match status" value="1"/>
</dbReference>
<keyword evidence="4" id="KW-1003">Cell membrane</keyword>
<comment type="similarity">
    <text evidence="2">Belongs to the binding-protein-dependent transport system permease family. HisMQ subfamily.</text>
</comment>
<keyword evidence="11" id="KW-1185">Reference proteome</keyword>
<dbReference type="CDD" id="cd06261">
    <property type="entry name" value="TM_PBP2"/>
    <property type="match status" value="1"/>
</dbReference>
<feature type="transmembrane region" description="Helical" evidence="8">
    <location>
        <begin position="225"/>
        <end position="244"/>
    </location>
</feature>
<dbReference type="InterPro" id="IPR000515">
    <property type="entry name" value="MetI-like"/>
</dbReference>
<proteinExistence type="inferred from homology"/>
<evidence type="ECO:0000259" key="9">
    <source>
        <dbReference type="PROSITE" id="PS50928"/>
    </source>
</evidence>
<evidence type="ECO:0000313" key="10">
    <source>
        <dbReference type="EMBL" id="MFC3084778.1"/>
    </source>
</evidence>
<dbReference type="InterPro" id="IPR035906">
    <property type="entry name" value="MetI-like_sf"/>
</dbReference>
<dbReference type="Gene3D" id="1.10.3720.10">
    <property type="entry name" value="MetI-like"/>
    <property type="match status" value="1"/>
</dbReference>
<evidence type="ECO:0000256" key="4">
    <source>
        <dbReference type="ARBA" id="ARBA00022475"/>
    </source>
</evidence>
<evidence type="ECO:0000256" key="8">
    <source>
        <dbReference type="RuleBase" id="RU363032"/>
    </source>
</evidence>
<keyword evidence="5 8" id="KW-0812">Transmembrane</keyword>
<feature type="transmembrane region" description="Helical" evidence="8">
    <location>
        <begin position="268"/>
        <end position="295"/>
    </location>
</feature>
<gene>
    <name evidence="10" type="ORF">ACFOD6_01835</name>
</gene>
<dbReference type="Pfam" id="PF00528">
    <property type="entry name" value="BPD_transp_1"/>
    <property type="match status" value="1"/>
</dbReference>
<protein>
    <submittedName>
        <fullName evidence="10">Amino acid ABC transporter permease</fullName>
    </submittedName>
</protein>
<evidence type="ECO:0000256" key="2">
    <source>
        <dbReference type="ARBA" id="ARBA00010072"/>
    </source>
</evidence>
<dbReference type="RefSeq" id="WP_242070090.1">
    <property type="nucleotide sequence ID" value="NZ_JAEACP010000005.1"/>
</dbReference>
<comment type="caution">
    <text evidence="10">The sequence shown here is derived from an EMBL/GenBank/DDBJ whole genome shotgun (WGS) entry which is preliminary data.</text>
</comment>
<reference evidence="11" key="1">
    <citation type="journal article" date="2019" name="Int. J. Syst. Evol. Microbiol.">
        <title>The Global Catalogue of Microorganisms (GCM) 10K type strain sequencing project: providing services to taxonomists for standard genome sequencing and annotation.</title>
        <authorList>
            <consortium name="The Broad Institute Genomics Platform"/>
            <consortium name="The Broad Institute Genome Sequencing Center for Infectious Disease"/>
            <person name="Wu L."/>
            <person name="Ma J."/>
        </authorList>
    </citation>
    <scope>NUCLEOTIDE SEQUENCE [LARGE SCALE GENOMIC DNA]</scope>
    <source>
        <strain evidence="11">KCTC 62102</strain>
    </source>
</reference>
<dbReference type="Proteomes" id="UP001595445">
    <property type="component" value="Unassembled WGS sequence"/>
</dbReference>
<dbReference type="InterPro" id="IPR010065">
    <property type="entry name" value="AA_ABC_transptr_permease_3TM"/>
</dbReference>
<feature type="domain" description="ABC transmembrane type-1" evidence="9">
    <location>
        <begin position="272"/>
        <end position="467"/>
    </location>
</feature>
<evidence type="ECO:0000256" key="1">
    <source>
        <dbReference type="ARBA" id="ARBA00004429"/>
    </source>
</evidence>